<organism evidence="15 16">
    <name type="scientific">Alteromonas macleodii</name>
    <name type="common">Pseudoalteromonas macleodii</name>
    <dbReference type="NCBI Taxonomy" id="28108"/>
    <lineage>
        <taxon>Bacteria</taxon>
        <taxon>Pseudomonadati</taxon>
        <taxon>Pseudomonadota</taxon>
        <taxon>Gammaproteobacteria</taxon>
        <taxon>Alteromonadales</taxon>
        <taxon>Alteromonadaceae</taxon>
        <taxon>Alteromonas/Salinimonas group</taxon>
        <taxon>Alteromonas</taxon>
    </lineage>
</organism>
<dbReference type="EMBL" id="LR812090">
    <property type="protein sequence ID" value="CAB9494675.1"/>
    <property type="molecule type" value="Genomic_DNA"/>
</dbReference>
<dbReference type="Proteomes" id="UP000509458">
    <property type="component" value="Chromosome"/>
</dbReference>
<accession>A0A6T9Y5N7</accession>
<evidence type="ECO:0000256" key="4">
    <source>
        <dbReference type="ARBA" id="ARBA00012640"/>
    </source>
</evidence>
<name>A0A6T9Y5N7_ALTMA</name>
<dbReference type="SFLD" id="SFLDG01136">
    <property type="entry name" value="C1.6:_Phosphoserine_Phosphatas"/>
    <property type="match status" value="1"/>
</dbReference>
<keyword evidence="10" id="KW-0718">Serine biosynthesis</keyword>
<evidence type="ECO:0000256" key="2">
    <source>
        <dbReference type="ARBA" id="ARBA00005135"/>
    </source>
</evidence>
<dbReference type="AlphaFoldDB" id="A0A6T9Y5N7"/>
<sequence>MPITTDTVCVMKDIFTIEIKNDDIHLASYLANIVSSEHNTKAYSHTLTVIGQAITPYLLKGVLDKLINVFSPVSAAFHHLHQQMGDDAIEIRGQVINAKPEQIKSLLGDVSDAYNLDVGLQTSRPSLSEPGLLVMDMDSTVIAIECIDEIAKLAGVGEQVAEVTARAMRGEIAFNDSLTHRVACLEGVPIDHLNQIRDSIPIMPGIQTLLKHLKANNWKLAIASGGFTFFADHLKARLGLDYAISNTLSVKDGHLTGKVEGEIINADVKARTVKALSEKWQIPSRQTVAMGDGANDLVMMAESALGVACHGKPLVNEKADVAVRVGSLHSLLYFLDK</sequence>
<evidence type="ECO:0000256" key="7">
    <source>
        <dbReference type="ARBA" id="ARBA00022723"/>
    </source>
</evidence>
<comment type="cofactor">
    <cofactor evidence="1">
        <name>Mg(2+)</name>
        <dbReference type="ChEBI" id="CHEBI:18420"/>
    </cofactor>
</comment>
<reference evidence="15 16" key="1">
    <citation type="submission" date="2020-06" db="EMBL/GenBank/DDBJ databases">
        <authorList>
            <person name="Duchaud E."/>
        </authorList>
    </citation>
    <scope>NUCLEOTIDE SEQUENCE [LARGE SCALE GENOMIC DNA]</scope>
    <source>
        <strain evidence="15">Alteromonas fortis</strain>
    </source>
</reference>
<dbReference type="InterPro" id="IPR050582">
    <property type="entry name" value="HAD-like_SerB"/>
</dbReference>
<protein>
    <recommendedName>
        <fullName evidence="5">Phosphoserine phosphatase</fullName>
        <ecNumber evidence="4">3.1.3.3</ecNumber>
    </recommendedName>
    <alternativeName>
        <fullName evidence="11">O-phosphoserine phosphohydrolase</fullName>
    </alternativeName>
</protein>
<evidence type="ECO:0000256" key="10">
    <source>
        <dbReference type="ARBA" id="ARBA00023299"/>
    </source>
</evidence>
<dbReference type="Pfam" id="PF00702">
    <property type="entry name" value="Hydrolase"/>
    <property type="match status" value="1"/>
</dbReference>
<keyword evidence="9" id="KW-0460">Magnesium</keyword>
<dbReference type="Gene3D" id="3.40.50.1000">
    <property type="entry name" value="HAD superfamily/HAD-like"/>
    <property type="match status" value="1"/>
</dbReference>
<comment type="catalytic activity">
    <reaction evidence="12">
        <text>O-phospho-L-serine + H2O = L-serine + phosphate</text>
        <dbReference type="Rhea" id="RHEA:21208"/>
        <dbReference type="ChEBI" id="CHEBI:15377"/>
        <dbReference type="ChEBI" id="CHEBI:33384"/>
        <dbReference type="ChEBI" id="CHEBI:43474"/>
        <dbReference type="ChEBI" id="CHEBI:57524"/>
        <dbReference type="EC" id="3.1.3.3"/>
    </reaction>
</comment>
<comment type="pathway">
    <text evidence="2">Amino-acid biosynthesis; L-serine biosynthesis; L-serine from 3-phospho-D-glycerate: step 3/3.</text>
</comment>
<dbReference type="GO" id="GO:0000287">
    <property type="term" value="F:magnesium ion binding"/>
    <property type="evidence" value="ECO:0007669"/>
    <property type="project" value="TreeGrafter"/>
</dbReference>
<dbReference type="EC" id="3.1.3.3" evidence="4"/>
<comment type="catalytic activity">
    <reaction evidence="13">
        <text>O-phospho-D-serine + H2O = D-serine + phosphate</text>
        <dbReference type="Rhea" id="RHEA:24873"/>
        <dbReference type="ChEBI" id="CHEBI:15377"/>
        <dbReference type="ChEBI" id="CHEBI:35247"/>
        <dbReference type="ChEBI" id="CHEBI:43474"/>
        <dbReference type="ChEBI" id="CHEBI:58680"/>
        <dbReference type="EC" id="3.1.3.3"/>
    </reaction>
</comment>
<dbReference type="InterPro" id="IPR004469">
    <property type="entry name" value="PSP"/>
</dbReference>
<evidence type="ECO:0000256" key="6">
    <source>
        <dbReference type="ARBA" id="ARBA00022605"/>
    </source>
</evidence>
<proteinExistence type="inferred from homology"/>
<dbReference type="InterPro" id="IPR036412">
    <property type="entry name" value="HAD-like_sf"/>
</dbReference>
<dbReference type="GO" id="GO:0006564">
    <property type="term" value="P:L-serine biosynthetic process"/>
    <property type="evidence" value="ECO:0007669"/>
    <property type="project" value="UniProtKB-KW"/>
</dbReference>
<evidence type="ECO:0000313" key="15">
    <source>
        <dbReference type="EMBL" id="CAB9494675.1"/>
    </source>
</evidence>
<evidence type="ECO:0000256" key="8">
    <source>
        <dbReference type="ARBA" id="ARBA00022801"/>
    </source>
</evidence>
<evidence type="ECO:0000256" key="9">
    <source>
        <dbReference type="ARBA" id="ARBA00022842"/>
    </source>
</evidence>
<dbReference type="GO" id="GO:0036424">
    <property type="term" value="F:L-phosphoserine phosphatase activity"/>
    <property type="evidence" value="ECO:0007669"/>
    <property type="project" value="InterPro"/>
</dbReference>
<dbReference type="SFLD" id="SFLDS00003">
    <property type="entry name" value="Haloacid_Dehalogenase"/>
    <property type="match status" value="1"/>
</dbReference>
<dbReference type="UniPathway" id="UPA00135">
    <property type="reaction ID" value="UER00198"/>
</dbReference>
<evidence type="ECO:0000256" key="14">
    <source>
        <dbReference type="PIRSR" id="PIRSR604469-1"/>
    </source>
</evidence>
<evidence type="ECO:0000256" key="1">
    <source>
        <dbReference type="ARBA" id="ARBA00001946"/>
    </source>
</evidence>
<keyword evidence="7" id="KW-0479">Metal-binding</keyword>
<dbReference type="InterPro" id="IPR023214">
    <property type="entry name" value="HAD_sf"/>
</dbReference>
<gene>
    <name evidence="15" type="ORF">ALFOR1_40039</name>
</gene>
<comment type="similarity">
    <text evidence="3">Belongs to the HAD-like hydrolase superfamily. SerB family.</text>
</comment>
<feature type="active site" description="Nucleophile" evidence="14">
    <location>
        <position position="136"/>
    </location>
</feature>
<keyword evidence="8" id="KW-0378">Hydrolase</keyword>
<dbReference type="SUPFAM" id="SSF56784">
    <property type="entry name" value="HAD-like"/>
    <property type="match status" value="1"/>
</dbReference>
<evidence type="ECO:0000256" key="5">
    <source>
        <dbReference type="ARBA" id="ARBA00015196"/>
    </source>
</evidence>
<evidence type="ECO:0000256" key="3">
    <source>
        <dbReference type="ARBA" id="ARBA00009184"/>
    </source>
</evidence>
<dbReference type="PANTHER" id="PTHR43344">
    <property type="entry name" value="PHOSPHOSERINE PHOSPHATASE"/>
    <property type="match status" value="1"/>
</dbReference>
<evidence type="ECO:0000256" key="12">
    <source>
        <dbReference type="ARBA" id="ARBA00048138"/>
    </source>
</evidence>
<dbReference type="NCBIfam" id="TIGR01488">
    <property type="entry name" value="HAD-SF-IB"/>
    <property type="match status" value="1"/>
</dbReference>
<evidence type="ECO:0000313" key="16">
    <source>
        <dbReference type="Proteomes" id="UP000509458"/>
    </source>
</evidence>
<dbReference type="SFLD" id="SFLDF00029">
    <property type="entry name" value="phosphoserine_phosphatase"/>
    <property type="match status" value="1"/>
</dbReference>
<keyword evidence="6" id="KW-0028">Amino-acid biosynthesis</keyword>
<dbReference type="SFLD" id="SFLDG01137">
    <property type="entry name" value="C1.6.1:_Phosphoserine_Phosphat"/>
    <property type="match status" value="1"/>
</dbReference>
<evidence type="ECO:0000256" key="13">
    <source>
        <dbReference type="ARBA" id="ARBA00048523"/>
    </source>
</evidence>
<dbReference type="NCBIfam" id="TIGR00338">
    <property type="entry name" value="serB"/>
    <property type="match status" value="1"/>
</dbReference>
<dbReference type="CDD" id="cd07500">
    <property type="entry name" value="HAD_PSP"/>
    <property type="match status" value="1"/>
</dbReference>
<dbReference type="PANTHER" id="PTHR43344:SF2">
    <property type="entry name" value="PHOSPHOSERINE PHOSPHATASE"/>
    <property type="match status" value="1"/>
</dbReference>
<evidence type="ECO:0000256" key="11">
    <source>
        <dbReference type="ARBA" id="ARBA00031693"/>
    </source>
</evidence>
<dbReference type="GO" id="GO:0005737">
    <property type="term" value="C:cytoplasm"/>
    <property type="evidence" value="ECO:0007669"/>
    <property type="project" value="TreeGrafter"/>
</dbReference>
<feature type="active site" description="Proton donor" evidence="14">
    <location>
        <position position="138"/>
    </location>
</feature>